<dbReference type="RefSeq" id="WP_011700011.1">
    <property type="nucleotide sequence ID" value="NC_008554.1"/>
</dbReference>
<dbReference type="eggNOG" id="COG1574">
    <property type="taxonomic scope" value="Bacteria"/>
</dbReference>
<dbReference type="KEGG" id="sfu:Sfum_3213"/>
<feature type="domain" description="Acyclic terpene utilisation N-terminal" evidence="1">
    <location>
        <begin position="246"/>
        <end position="392"/>
    </location>
</feature>
<gene>
    <name evidence="2" type="ordered locus">Sfum_3213</name>
</gene>
<dbReference type="STRING" id="335543.Sfum_3213"/>
<sequence length="452" mass="48905">MARHPYQVLSPTAILGYGFPEDSFRNGMDKKPDLIAVDAGSTDPGPYYLGSGKSFTNRLAVKRDLSFMLRAAVEASIPLIIGTAGGSGARPHVEWTLEIIEELARENGISFRMAVIHADIPQADVLDALARGRLRPLPPAPQITPGEIRSSTRIVAQMGAEPVIRALSLGCRIIVCGRCYDPVPFAAPPLLEGFDPGPAYHMGKILECAAIAATPGSGRDCVMGLLYEDCFELESLNAQRRFTRISTAAHTLYEKSDPYSLPGPGGMLDLRNTRFVALENGRVRVSGSRFIPAPTYSVKLEGVKPVGFRTISIAGIRDPVLIGQIEPVLDSICTEVEQGFGGAGRLLFHRYGQNAVMGALEPEKNVKPHEVGLVIEAVAPDQEQANALCAYARSTLLHYGYPDRISTAGNLALLYSPSDISCGEVFEFNIYHLMETDDPSAPFPIEVREVGR</sequence>
<evidence type="ECO:0000313" key="3">
    <source>
        <dbReference type="Proteomes" id="UP000001784"/>
    </source>
</evidence>
<accession>A0LN84</accession>
<dbReference type="Proteomes" id="UP000001784">
    <property type="component" value="Chromosome"/>
</dbReference>
<proteinExistence type="predicted"/>
<evidence type="ECO:0000259" key="1">
    <source>
        <dbReference type="Pfam" id="PF07287"/>
    </source>
</evidence>
<name>A0LN84_SYNFM</name>
<evidence type="ECO:0000313" key="2">
    <source>
        <dbReference type="EMBL" id="ABK18886.1"/>
    </source>
</evidence>
<feature type="domain" description="Acyclic terpene utilisation N-terminal" evidence="1">
    <location>
        <begin position="69"/>
        <end position="211"/>
    </location>
</feature>
<dbReference type="OrthoDB" id="9763456at2"/>
<protein>
    <recommendedName>
        <fullName evidence="1">Acyclic terpene utilisation N-terminal domain-containing protein</fullName>
    </recommendedName>
</protein>
<dbReference type="Pfam" id="PF07287">
    <property type="entry name" value="AtuA"/>
    <property type="match status" value="2"/>
</dbReference>
<dbReference type="HOGENOM" id="CLU_028036_0_0_7"/>
<dbReference type="AlphaFoldDB" id="A0LN84"/>
<organism evidence="2 3">
    <name type="scientific">Syntrophobacter fumaroxidans (strain DSM 10017 / MPOB)</name>
    <dbReference type="NCBI Taxonomy" id="335543"/>
    <lineage>
        <taxon>Bacteria</taxon>
        <taxon>Pseudomonadati</taxon>
        <taxon>Thermodesulfobacteriota</taxon>
        <taxon>Syntrophobacteria</taxon>
        <taxon>Syntrophobacterales</taxon>
        <taxon>Syntrophobacteraceae</taxon>
        <taxon>Syntrophobacter</taxon>
    </lineage>
</organism>
<dbReference type="InParanoid" id="A0LN84"/>
<keyword evidence="3" id="KW-1185">Reference proteome</keyword>
<reference evidence="2 3" key="1">
    <citation type="submission" date="2006-10" db="EMBL/GenBank/DDBJ databases">
        <title>Complete sequence of Syntrophobacter fumaroxidans MPOB.</title>
        <authorList>
            <consortium name="US DOE Joint Genome Institute"/>
            <person name="Copeland A."/>
            <person name="Lucas S."/>
            <person name="Lapidus A."/>
            <person name="Barry K."/>
            <person name="Detter J.C."/>
            <person name="Glavina del Rio T."/>
            <person name="Hammon N."/>
            <person name="Israni S."/>
            <person name="Pitluck S."/>
            <person name="Goltsman E.G."/>
            <person name="Martinez M."/>
            <person name="Schmutz J."/>
            <person name="Larimer F."/>
            <person name="Land M."/>
            <person name="Hauser L."/>
            <person name="Kyrpides N."/>
            <person name="Kim E."/>
            <person name="Boone D.R."/>
            <person name="Brockman F."/>
            <person name="Culley D."/>
            <person name="Ferry J."/>
            <person name="Gunsalus R."/>
            <person name="McInerney M.J."/>
            <person name="Morrison M."/>
            <person name="Plugge C."/>
            <person name="Rohlin L."/>
            <person name="Scholten J."/>
            <person name="Sieber J."/>
            <person name="Stams A.J.M."/>
            <person name="Worm P."/>
            <person name="Henstra A.M."/>
            <person name="Richardson P."/>
        </authorList>
    </citation>
    <scope>NUCLEOTIDE SEQUENCE [LARGE SCALE GENOMIC DNA]</scope>
    <source>
        <strain evidence="3">DSM 10017 / MPOB</strain>
    </source>
</reference>
<dbReference type="EMBL" id="CP000478">
    <property type="protein sequence ID" value="ABK18886.1"/>
    <property type="molecule type" value="Genomic_DNA"/>
</dbReference>
<dbReference type="InterPro" id="IPR010839">
    <property type="entry name" value="AtuA_N"/>
</dbReference>